<proteinExistence type="predicted"/>
<dbReference type="AlphaFoldDB" id="A0A023D8Z4"/>
<name>A0A023D8Z4_ACIMT</name>
<comment type="caution">
    <text evidence="2">The sequence shown here is derived from an EMBL/GenBank/DDBJ whole genome shotgun (WGS) entry which is preliminary data.</text>
</comment>
<dbReference type="InterPro" id="IPR021354">
    <property type="entry name" value="DUF2975"/>
</dbReference>
<keyword evidence="1" id="KW-0472">Membrane</keyword>
<dbReference type="Pfam" id="PF11188">
    <property type="entry name" value="DUF2975"/>
    <property type="match status" value="1"/>
</dbReference>
<evidence type="ECO:0000256" key="1">
    <source>
        <dbReference type="SAM" id="Phobius"/>
    </source>
</evidence>
<keyword evidence="3" id="KW-1185">Reference proteome</keyword>
<feature type="transmembrane region" description="Helical" evidence="1">
    <location>
        <begin position="21"/>
        <end position="45"/>
    </location>
</feature>
<evidence type="ECO:0000313" key="3">
    <source>
        <dbReference type="Proteomes" id="UP000019760"/>
    </source>
</evidence>
<sequence>MSGIASARRVARIALVIVRGLRVIVAFVALLPLAGAIASLLSLPIGLHVQIGVPAEVPVAIGLRVALLAAAYVTLGALWRVLGLLSGLLATIRDGSPFVRENSDRLTAMAWMLVIMQAAHIAVSVLEAAILHQVSDERYFLDIPIAGIPAVILVFVLAWVFRVGLEMRAELDQVI</sequence>
<dbReference type="OrthoDB" id="7349915at2"/>
<feature type="transmembrane region" description="Helical" evidence="1">
    <location>
        <begin position="110"/>
        <end position="131"/>
    </location>
</feature>
<feature type="transmembrane region" description="Helical" evidence="1">
    <location>
        <begin position="143"/>
        <end position="161"/>
    </location>
</feature>
<organism evidence="2 3">
    <name type="scientific">Acidomonas methanolica NBRC 104435</name>
    <dbReference type="NCBI Taxonomy" id="1231351"/>
    <lineage>
        <taxon>Bacteria</taxon>
        <taxon>Pseudomonadati</taxon>
        <taxon>Pseudomonadota</taxon>
        <taxon>Alphaproteobacteria</taxon>
        <taxon>Acetobacterales</taxon>
        <taxon>Acetobacteraceae</taxon>
        <taxon>Acidomonas</taxon>
    </lineage>
</organism>
<accession>A0A023D8Z4</accession>
<evidence type="ECO:0008006" key="4">
    <source>
        <dbReference type="Google" id="ProtNLM"/>
    </source>
</evidence>
<keyword evidence="1" id="KW-1133">Transmembrane helix</keyword>
<evidence type="ECO:0000313" key="2">
    <source>
        <dbReference type="EMBL" id="GAJ30599.1"/>
    </source>
</evidence>
<feature type="transmembrane region" description="Helical" evidence="1">
    <location>
        <begin position="65"/>
        <end position="89"/>
    </location>
</feature>
<protein>
    <recommendedName>
        <fullName evidence="4">DUF2975 domain-containing protein</fullName>
    </recommendedName>
</protein>
<dbReference type="Proteomes" id="UP000019760">
    <property type="component" value="Unassembled WGS sequence"/>
</dbReference>
<dbReference type="EMBL" id="BAND01000187">
    <property type="protein sequence ID" value="GAJ30599.1"/>
    <property type="molecule type" value="Genomic_DNA"/>
</dbReference>
<keyword evidence="1" id="KW-0812">Transmembrane</keyword>
<gene>
    <name evidence="2" type="ORF">Amme_203_004</name>
</gene>
<reference evidence="3" key="1">
    <citation type="journal article" date="2014" name="FEMS Microbiol. Lett.">
        <title>Draft Genomic DNA Sequence of the Facultatively Methylotrophic Bacterium Acidomonas methanolica type strain MB58.</title>
        <authorList>
            <person name="Higashiura N."/>
            <person name="Hadano H."/>
            <person name="Hirakawa H."/>
            <person name="Matsutani M."/>
            <person name="Takabe S."/>
            <person name="Matsushita K."/>
            <person name="Azuma Y."/>
        </authorList>
    </citation>
    <scope>NUCLEOTIDE SEQUENCE [LARGE SCALE GENOMIC DNA]</scope>
    <source>
        <strain evidence="3">MB58</strain>
    </source>
</reference>
<dbReference type="RefSeq" id="WP_042061945.1">
    <property type="nucleotide sequence ID" value="NZ_BAND01000187.1"/>
</dbReference>
<reference evidence="2 3" key="2">
    <citation type="journal article" date="2014" name="FEMS Microbiol. Lett.">
        <title>Draft genomic DNA sequence of the facultatively methylotrophic bacterium Acidomonas methanolica type strain MB58.</title>
        <authorList>
            <person name="Higashiura N."/>
            <person name="Hadano H."/>
            <person name="Hirakawa H."/>
            <person name="Matsutani M."/>
            <person name="Takabe S."/>
            <person name="Matsushita K."/>
            <person name="Azuma Y."/>
        </authorList>
    </citation>
    <scope>NUCLEOTIDE SEQUENCE [LARGE SCALE GENOMIC DNA]</scope>
    <source>
        <strain evidence="2 3">MB58</strain>
    </source>
</reference>